<comment type="subunit">
    <text evidence="8">May form a complex composed of at least the catalytic subunit CRK2 and a cyclin.</text>
</comment>
<dbReference type="Gene3D" id="1.10.510.10">
    <property type="entry name" value="Transferase(Phosphotransferase) domain 1"/>
    <property type="match status" value="1"/>
</dbReference>
<dbReference type="FunFam" id="1.10.510.10:FF:000415">
    <property type="entry name" value="CMGC/CDK/CRK7 protein kinase, variant"/>
    <property type="match status" value="1"/>
</dbReference>
<evidence type="ECO:0000256" key="14">
    <source>
        <dbReference type="SAM" id="MobiDB-lite"/>
    </source>
</evidence>
<evidence type="ECO:0000256" key="12">
    <source>
        <dbReference type="ARBA" id="ARBA00049280"/>
    </source>
</evidence>
<dbReference type="InterPro" id="IPR008271">
    <property type="entry name" value="Ser/Thr_kinase_AS"/>
</dbReference>
<dbReference type="EC" id="2.7.11.23" evidence="2"/>
<evidence type="ECO:0000256" key="6">
    <source>
        <dbReference type="ARBA" id="ARBA00022777"/>
    </source>
</evidence>
<reference evidence="16 17" key="1">
    <citation type="submission" date="2024-10" db="EMBL/GenBank/DDBJ databases">
        <title>Updated reference genomes for cyclostephanoid diatoms.</title>
        <authorList>
            <person name="Roberts W.R."/>
            <person name="Alverson A.J."/>
        </authorList>
    </citation>
    <scope>NUCLEOTIDE SEQUENCE [LARGE SCALE GENOMIC DNA]</scope>
    <source>
        <strain evidence="16 17">AJA276-08</strain>
    </source>
</reference>
<keyword evidence="4" id="KW-0808">Transferase</keyword>
<comment type="caution">
    <text evidence="16">The sequence shown here is derived from an EMBL/GenBank/DDBJ whole genome shotgun (WGS) entry which is preliminary data.</text>
</comment>
<name>A0ABD3NXD7_9STRA</name>
<protein>
    <recommendedName>
        <fullName evidence="9">Cyclin-dependent kinase 2 homolog</fullName>
        <ecNumber evidence="2">2.7.11.23</ecNumber>
    </recommendedName>
    <alternativeName>
        <fullName evidence="10">Cell division control protein 2 homolog</fullName>
    </alternativeName>
    <alternativeName>
        <fullName evidence="11">cdc2-related kinase 2</fullName>
    </alternativeName>
</protein>
<dbReference type="Proteomes" id="UP001530315">
    <property type="component" value="Unassembled WGS sequence"/>
</dbReference>
<organism evidence="16 17">
    <name type="scientific">Stephanodiscus triporus</name>
    <dbReference type="NCBI Taxonomy" id="2934178"/>
    <lineage>
        <taxon>Eukaryota</taxon>
        <taxon>Sar</taxon>
        <taxon>Stramenopiles</taxon>
        <taxon>Ochrophyta</taxon>
        <taxon>Bacillariophyta</taxon>
        <taxon>Coscinodiscophyceae</taxon>
        <taxon>Thalassiosirophycidae</taxon>
        <taxon>Stephanodiscales</taxon>
        <taxon>Stephanodiscaceae</taxon>
        <taxon>Stephanodiscus</taxon>
    </lineage>
</organism>
<gene>
    <name evidence="16" type="ORF">ACHAW5_000597</name>
</gene>
<evidence type="ECO:0000313" key="16">
    <source>
        <dbReference type="EMBL" id="KAL3779631.1"/>
    </source>
</evidence>
<evidence type="ECO:0000256" key="1">
    <source>
        <dbReference type="ARBA" id="ARBA00006485"/>
    </source>
</evidence>
<feature type="binding site" evidence="13">
    <location>
        <position position="105"/>
    </location>
    <ligand>
        <name>ATP</name>
        <dbReference type="ChEBI" id="CHEBI:30616"/>
    </ligand>
</feature>
<dbReference type="GO" id="GO:0008353">
    <property type="term" value="F:RNA polymerase II CTD heptapeptide repeat kinase activity"/>
    <property type="evidence" value="ECO:0007669"/>
    <property type="project" value="UniProtKB-EC"/>
</dbReference>
<dbReference type="PROSITE" id="PS00108">
    <property type="entry name" value="PROTEIN_KINASE_ST"/>
    <property type="match status" value="1"/>
</dbReference>
<evidence type="ECO:0000256" key="10">
    <source>
        <dbReference type="ARBA" id="ARBA00041902"/>
    </source>
</evidence>
<evidence type="ECO:0000256" key="5">
    <source>
        <dbReference type="ARBA" id="ARBA00022741"/>
    </source>
</evidence>
<evidence type="ECO:0000256" key="8">
    <source>
        <dbReference type="ARBA" id="ARBA00038543"/>
    </source>
</evidence>
<sequence length="543" mass="61651">MDPRIDDPESATLSAGDYPTSLDGLLPAIYFGQSESNLDSGIYLQTAPSTVNYNSIHRHTLSTRTIAHYCRLEQIGEGTYGQVYRAKCLTSTLSCPNGGEVVALKKIKLHHPGYWGIPPTVLREIKILKKLQHKNMVKMYEVVSSKGVEELDWEDEREEEKRKKEIKSKNSNDISTPMPSDNIESMMTGGSKKNDLETKNASTQISSRTDTNAKKKRRDAMSDVEKLRESYKGNLFLVLEYISHDLTGLLDMAIKFNDIQIKSIIKQLLEVLEFMHLRNYVHRDLKTSNVLITDRYEVKLADFGLARSLESSFNGRVGNNDFISNEGDFTNKVITLWYRPPELLLGETKYGTAVDIWSAGCIFAEIILGRPIFTGKTDMDQLKLIFDLIGTPNEKSWEGYRDLKLIRTGEVTIDKQRRPKLREKYGSRIQPAAALSLFEKLLELDPKKRFTASRALEHRYFQSEPVAPADPRDLGTINVGGDESGYHEFQTKKRRREAKAVAKVAEEESKSRGEIGEKQKEAFDRAYRDHLSKKTKLPLGVSD</sequence>
<keyword evidence="3" id="KW-0723">Serine/threonine-protein kinase</keyword>
<dbReference type="PANTHER" id="PTHR24056:SF546">
    <property type="entry name" value="CYCLIN-DEPENDENT KINASE 12"/>
    <property type="match status" value="1"/>
</dbReference>
<dbReference type="InterPro" id="IPR000719">
    <property type="entry name" value="Prot_kinase_dom"/>
</dbReference>
<evidence type="ECO:0000256" key="11">
    <source>
        <dbReference type="ARBA" id="ARBA00042858"/>
    </source>
</evidence>
<dbReference type="SMART" id="SM00220">
    <property type="entry name" value="S_TKc"/>
    <property type="match status" value="1"/>
</dbReference>
<accession>A0ABD3NXD7</accession>
<dbReference type="InterPro" id="IPR017441">
    <property type="entry name" value="Protein_kinase_ATP_BS"/>
</dbReference>
<dbReference type="EMBL" id="JALLAZ020001153">
    <property type="protein sequence ID" value="KAL3779631.1"/>
    <property type="molecule type" value="Genomic_DNA"/>
</dbReference>
<dbReference type="PROSITE" id="PS50011">
    <property type="entry name" value="PROTEIN_KINASE_DOM"/>
    <property type="match status" value="1"/>
</dbReference>
<evidence type="ECO:0000259" key="15">
    <source>
        <dbReference type="PROSITE" id="PS50011"/>
    </source>
</evidence>
<proteinExistence type="inferred from homology"/>
<dbReference type="Gene3D" id="3.30.200.20">
    <property type="entry name" value="Phosphorylase Kinase, domain 1"/>
    <property type="match status" value="2"/>
</dbReference>
<feature type="region of interest" description="Disordered" evidence="14">
    <location>
        <begin position="503"/>
        <end position="529"/>
    </location>
</feature>
<evidence type="ECO:0000256" key="3">
    <source>
        <dbReference type="ARBA" id="ARBA00022527"/>
    </source>
</evidence>
<dbReference type="CDD" id="cd07840">
    <property type="entry name" value="STKc_CDK9_like"/>
    <property type="match status" value="1"/>
</dbReference>
<evidence type="ECO:0000256" key="9">
    <source>
        <dbReference type="ARBA" id="ARBA00039612"/>
    </source>
</evidence>
<feature type="region of interest" description="Disordered" evidence="14">
    <location>
        <begin position="151"/>
        <end position="221"/>
    </location>
</feature>
<feature type="domain" description="Protein kinase" evidence="15">
    <location>
        <begin position="69"/>
        <end position="461"/>
    </location>
</feature>
<evidence type="ECO:0000256" key="2">
    <source>
        <dbReference type="ARBA" id="ARBA00012409"/>
    </source>
</evidence>
<evidence type="ECO:0000256" key="7">
    <source>
        <dbReference type="ARBA" id="ARBA00022840"/>
    </source>
</evidence>
<evidence type="ECO:0000256" key="13">
    <source>
        <dbReference type="PROSITE-ProRule" id="PRU10141"/>
    </source>
</evidence>
<keyword evidence="7 13" id="KW-0067">ATP-binding</keyword>
<dbReference type="Pfam" id="PF00069">
    <property type="entry name" value="Pkinase"/>
    <property type="match status" value="2"/>
</dbReference>
<feature type="compositionally biased region" description="Polar residues" evidence="14">
    <location>
        <begin position="199"/>
        <end position="210"/>
    </location>
</feature>
<keyword evidence="5 13" id="KW-0547">Nucleotide-binding</keyword>
<keyword evidence="17" id="KW-1185">Reference proteome</keyword>
<feature type="compositionally biased region" description="Basic and acidic residues" evidence="14">
    <location>
        <begin position="159"/>
        <end position="170"/>
    </location>
</feature>
<evidence type="ECO:0000256" key="4">
    <source>
        <dbReference type="ARBA" id="ARBA00022679"/>
    </source>
</evidence>
<dbReference type="InterPro" id="IPR050108">
    <property type="entry name" value="CDK"/>
</dbReference>
<comment type="catalytic activity">
    <reaction evidence="12">
        <text>[DNA-directed RNA polymerase] + ATP = phospho-[DNA-directed RNA polymerase] + ADP + H(+)</text>
        <dbReference type="Rhea" id="RHEA:10216"/>
        <dbReference type="Rhea" id="RHEA-COMP:11321"/>
        <dbReference type="Rhea" id="RHEA-COMP:11322"/>
        <dbReference type="ChEBI" id="CHEBI:15378"/>
        <dbReference type="ChEBI" id="CHEBI:30616"/>
        <dbReference type="ChEBI" id="CHEBI:43176"/>
        <dbReference type="ChEBI" id="CHEBI:68546"/>
        <dbReference type="ChEBI" id="CHEBI:456216"/>
        <dbReference type="EC" id="2.7.11.23"/>
    </reaction>
</comment>
<dbReference type="SUPFAM" id="SSF56112">
    <property type="entry name" value="Protein kinase-like (PK-like)"/>
    <property type="match status" value="1"/>
</dbReference>
<keyword evidence="6" id="KW-0418">Kinase</keyword>
<dbReference type="InterPro" id="IPR011009">
    <property type="entry name" value="Kinase-like_dom_sf"/>
</dbReference>
<dbReference type="PROSITE" id="PS00107">
    <property type="entry name" value="PROTEIN_KINASE_ATP"/>
    <property type="match status" value="1"/>
</dbReference>
<comment type="similarity">
    <text evidence="1">Belongs to the protein kinase superfamily. CMGC Ser/Thr protein kinase family. CDC2/CDKX subfamily.</text>
</comment>
<dbReference type="GO" id="GO:0005524">
    <property type="term" value="F:ATP binding"/>
    <property type="evidence" value="ECO:0007669"/>
    <property type="project" value="UniProtKB-UniRule"/>
</dbReference>
<dbReference type="PANTHER" id="PTHR24056">
    <property type="entry name" value="CELL DIVISION PROTEIN KINASE"/>
    <property type="match status" value="1"/>
</dbReference>
<dbReference type="AlphaFoldDB" id="A0ABD3NXD7"/>
<feature type="compositionally biased region" description="Polar residues" evidence="14">
    <location>
        <begin position="171"/>
        <end position="185"/>
    </location>
</feature>
<evidence type="ECO:0000313" key="17">
    <source>
        <dbReference type="Proteomes" id="UP001530315"/>
    </source>
</evidence>